<feature type="compositionally biased region" description="Basic and acidic residues" evidence="7">
    <location>
        <begin position="210"/>
        <end position="229"/>
    </location>
</feature>
<evidence type="ECO:0000256" key="6">
    <source>
        <dbReference type="ARBA" id="ARBA00023136"/>
    </source>
</evidence>
<evidence type="ECO:0000256" key="5">
    <source>
        <dbReference type="ARBA" id="ARBA00022989"/>
    </source>
</evidence>
<evidence type="ECO:0000256" key="2">
    <source>
        <dbReference type="ARBA" id="ARBA00008977"/>
    </source>
</evidence>
<reference evidence="8" key="1">
    <citation type="submission" date="2025-08" db="UniProtKB">
        <authorList>
            <consortium name="Ensembl"/>
        </authorList>
    </citation>
    <scope>IDENTIFICATION</scope>
</reference>
<dbReference type="AlphaFoldDB" id="A0A8C9IS85"/>
<evidence type="ECO:0000256" key="4">
    <source>
        <dbReference type="ARBA" id="ARBA00022692"/>
    </source>
</evidence>
<dbReference type="InterPro" id="IPR029368">
    <property type="entry name" value="SMIM19"/>
</dbReference>
<evidence type="ECO:0000256" key="7">
    <source>
        <dbReference type="SAM" id="MobiDB-lite"/>
    </source>
</evidence>
<keyword evidence="5" id="KW-1133">Transmembrane helix</keyword>
<feature type="compositionally biased region" description="Basic residues" evidence="7">
    <location>
        <begin position="82"/>
        <end position="91"/>
    </location>
</feature>
<dbReference type="PANTHER" id="PTHR31888:SF1">
    <property type="entry name" value="SMALL INTEGRAL MEMBRANE PROTEIN 19"/>
    <property type="match status" value="1"/>
</dbReference>
<proteinExistence type="inferred from homology"/>
<sequence length="328" mass="36338">QCYSILAKSSFENTTVSATHHLGRGKWKASLDNRRFLKSTREYEKGLYALKTKKEILCAAQLHRARWDNIHDPSPAESRPTRAQRSRRRRAFAGNAGSLTLPSSFRKGAARQATARSTWASRRGARNPPPPLAPPAPASPAPTRGSPGVRAGGLRGAARAARAGVAAGEGKGARLHSRARGRHRDRSCVSPAQKTEKGKEGGKKKKKKRPDSSFHPETDRPAGNDEGRGRPGPLGNRFPRARPRLREKRAPEQSSAAHVPPPELAANKRRIMRIFSVPPTEETLSEPNFYDTISKIRLRQQLEMYSISRKYDYQQPQNQADSVQLSLE</sequence>
<feature type="compositionally biased region" description="Basic residues" evidence="7">
    <location>
        <begin position="173"/>
        <end position="185"/>
    </location>
</feature>
<dbReference type="GO" id="GO:0016020">
    <property type="term" value="C:membrane"/>
    <property type="evidence" value="ECO:0007669"/>
    <property type="project" value="UniProtKB-SubCell"/>
</dbReference>
<dbReference type="PANTHER" id="PTHR31888">
    <property type="entry name" value="SMALL INTEGRAL MEMBRANE PROTEIN 19"/>
    <property type="match status" value="1"/>
</dbReference>
<evidence type="ECO:0000313" key="9">
    <source>
        <dbReference type="Proteomes" id="UP000694416"/>
    </source>
</evidence>
<keyword evidence="4" id="KW-0812">Transmembrane</keyword>
<keyword evidence="9" id="KW-1185">Reference proteome</keyword>
<evidence type="ECO:0000313" key="8">
    <source>
        <dbReference type="Ensembl" id="ENSPTEP00000041473.1"/>
    </source>
</evidence>
<protein>
    <recommendedName>
        <fullName evidence="3">Small integral membrane protein 19</fullName>
    </recommendedName>
</protein>
<evidence type="ECO:0000256" key="1">
    <source>
        <dbReference type="ARBA" id="ARBA00004167"/>
    </source>
</evidence>
<feature type="compositionally biased region" description="Low complexity" evidence="7">
    <location>
        <begin position="156"/>
        <end position="168"/>
    </location>
</feature>
<organism evidence="8 9">
    <name type="scientific">Piliocolobus tephrosceles</name>
    <name type="common">Ugandan red Colobus</name>
    <dbReference type="NCBI Taxonomy" id="591936"/>
    <lineage>
        <taxon>Eukaryota</taxon>
        <taxon>Metazoa</taxon>
        <taxon>Chordata</taxon>
        <taxon>Craniata</taxon>
        <taxon>Vertebrata</taxon>
        <taxon>Euteleostomi</taxon>
        <taxon>Mammalia</taxon>
        <taxon>Eutheria</taxon>
        <taxon>Euarchontoglires</taxon>
        <taxon>Primates</taxon>
        <taxon>Haplorrhini</taxon>
        <taxon>Catarrhini</taxon>
        <taxon>Cercopithecidae</taxon>
        <taxon>Colobinae</taxon>
        <taxon>Piliocolobus</taxon>
    </lineage>
</organism>
<evidence type="ECO:0000256" key="3">
    <source>
        <dbReference type="ARBA" id="ARBA00017901"/>
    </source>
</evidence>
<comment type="similarity">
    <text evidence="2">Belongs to the SMIM19 family.</text>
</comment>
<dbReference type="Proteomes" id="UP000694416">
    <property type="component" value="Unplaced"/>
</dbReference>
<dbReference type="Pfam" id="PF15117">
    <property type="entry name" value="UPF0697"/>
    <property type="match status" value="1"/>
</dbReference>
<feature type="compositionally biased region" description="Pro residues" evidence="7">
    <location>
        <begin position="127"/>
        <end position="140"/>
    </location>
</feature>
<accession>A0A8C9IS85</accession>
<feature type="region of interest" description="Disordered" evidence="7">
    <location>
        <begin position="69"/>
        <end position="264"/>
    </location>
</feature>
<keyword evidence="6" id="KW-0472">Membrane</keyword>
<name>A0A8C9IS85_9PRIM</name>
<comment type="subcellular location">
    <subcellularLocation>
        <location evidence="1">Membrane</location>
        <topology evidence="1">Single-pass membrane protein</topology>
    </subcellularLocation>
</comment>
<reference evidence="8" key="2">
    <citation type="submission" date="2025-09" db="UniProtKB">
        <authorList>
            <consortium name="Ensembl"/>
        </authorList>
    </citation>
    <scope>IDENTIFICATION</scope>
</reference>
<dbReference type="Ensembl" id="ENSPTET00000055395.1">
    <property type="protein sequence ID" value="ENSPTEP00000041473.1"/>
    <property type="gene ID" value="ENSPTEG00000037980.1"/>
</dbReference>